<evidence type="ECO:0000256" key="1">
    <source>
        <dbReference type="ARBA" id="ARBA00004173"/>
    </source>
</evidence>
<dbReference type="AlphaFoldDB" id="B5RT13"/>
<name>B5RT13_DEBHA</name>
<protein>
    <recommendedName>
        <fullName evidence="3 6">Genetic interactor of prohibitin 5, mitochondrial</fullName>
    </recommendedName>
</protein>
<dbReference type="InParanoid" id="B5RT13"/>
<dbReference type="GeneID" id="8998212"/>
<dbReference type="HOGENOM" id="CLU_794582_0_0_1"/>
<dbReference type="EMBL" id="CR382134">
    <property type="protein sequence ID" value="CAR65472.1"/>
    <property type="molecule type" value="Genomic_DNA"/>
</dbReference>
<dbReference type="OMA" id="TINDNFR"/>
<gene>
    <name evidence="7" type="ordered locus">DEHA2B08338g</name>
</gene>
<evidence type="ECO:0000256" key="3">
    <source>
        <dbReference type="ARBA" id="ARBA00018341"/>
    </source>
</evidence>
<evidence type="ECO:0000256" key="6">
    <source>
        <dbReference type="RuleBase" id="RU363007"/>
    </source>
</evidence>
<dbReference type="RefSeq" id="XP_002770102.1">
    <property type="nucleotide sequence ID" value="XM_002770056.1"/>
</dbReference>
<evidence type="ECO:0000256" key="5">
    <source>
        <dbReference type="ARBA" id="ARBA00025061"/>
    </source>
</evidence>
<reference evidence="7 8" key="1">
    <citation type="journal article" date="2004" name="Nature">
        <title>Genome evolution in yeasts.</title>
        <authorList>
            <consortium name="Genolevures"/>
            <person name="Dujon B."/>
            <person name="Sherman D."/>
            <person name="Fischer G."/>
            <person name="Durrens P."/>
            <person name="Casaregola S."/>
            <person name="Lafontaine I."/>
            <person name="de Montigny J."/>
            <person name="Marck C."/>
            <person name="Neuveglise C."/>
            <person name="Talla E."/>
            <person name="Goffard N."/>
            <person name="Frangeul L."/>
            <person name="Aigle M."/>
            <person name="Anthouard V."/>
            <person name="Babour A."/>
            <person name="Barbe V."/>
            <person name="Barnay S."/>
            <person name="Blanchin S."/>
            <person name="Beckerich J.M."/>
            <person name="Beyne E."/>
            <person name="Bleykasten C."/>
            <person name="Boisrame A."/>
            <person name="Boyer J."/>
            <person name="Cattolico L."/>
            <person name="Confanioleri F."/>
            <person name="de Daruvar A."/>
            <person name="Despons L."/>
            <person name="Fabre E."/>
            <person name="Fairhead C."/>
            <person name="Ferry-Dumazet H."/>
            <person name="Groppi A."/>
            <person name="Hantraye F."/>
            <person name="Hennequin C."/>
            <person name="Jauniaux N."/>
            <person name="Joyet P."/>
            <person name="Kachouri R."/>
            <person name="Kerrest A."/>
            <person name="Koszul R."/>
            <person name="Lemaire M."/>
            <person name="Lesur I."/>
            <person name="Ma L."/>
            <person name="Muller H."/>
            <person name="Nicaud J.M."/>
            <person name="Nikolski M."/>
            <person name="Oztas S."/>
            <person name="Ozier-Kalogeropoulos O."/>
            <person name="Pellenz S."/>
            <person name="Potier S."/>
            <person name="Richard G.F."/>
            <person name="Straub M.L."/>
            <person name="Suleau A."/>
            <person name="Swennene D."/>
            <person name="Tekaia F."/>
            <person name="Wesolowski-Louvel M."/>
            <person name="Westhof E."/>
            <person name="Wirth B."/>
            <person name="Zeniou-Meyer M."/>
            <person name="Zivanovic I."/>
            <person name="Bolotin-Fukuhara M."/>
            <person name="Thierry A."/>
            <person name="Bouchier C."/>
            <person name="Caudron B."/>
            <person name="Scarpelli C."/>
            <person name="Gaillardin C."/>
            <person name="Weissenbach J."/>
            <person name="Wincker P."/>
            <person name="Souciet J.L."/>
        </authorList>
    </citation>
    <scope>NUCLEOTIDE SEQUENCE [LARGE SCALE GENOMIC DNA]</scope>
    <source>
        <strain evidence="8">ATCC 36239 / CBS 767 / BCRC 21394 / JCM 1990 / NBRC 0083 / IGC 2968</strain>
    </source>
</reference>
<evidence type="ECO:0000256" key="2">
    <source>
        <dbReference type="ARBA" id="ARBA00008036"/>
    </source>
</evidence>
<keyword evidence="8" id="KW-1185">Reference proteome</keyword>
<sequence>MGLSIRQYYKQICRRIHRLPLDCKTIERFQLYCKSKFVTPLKKGQYQHSSIDKRSYDKGIKILDDVLVSENYESLNVILDFIYKETSPQPSWISGFMKYKYTAFKPYWPQVHLLNELTTTPKQSKLYEESLQRDKDADLSLSDYFGIKPDSVDIGLRPLKSTTGDKTSPVSTIMSEFKKLHSFLYKNQEKLTHLKMQSLEVTYPTNRFALPIHVTQRDNLLRSKINYAKNLTTEFRPICEDSLNHLIKFAVSKPGNTGGNGAYKINGNFYKYMIRKHNYENVNLNPLHRKHLRSKQLIPNDNNIRKYMREYVRKQFYYDSNLKTYKMSWMQNFYENEKRIIPDIEIPRP</sequence>
<proteinExistence type="inferred from homology"/>
<comment type="function">
    <text evidence="5 6">Essential for respiratory growth and required for maintenance of mtDNA. Required for cell survival in the absence of prohibitins.</text>
</comment>
<dbReference type="VEuPathDB" id="FungiDB:DEHA2B08338g"/>
<comment type="subcellular location">
    <subcellularLocation>
        <location evidence="1 6">Mitochondrion</location>
    </subcellularLocation>
</comment>
<dbReference type="eggNOG" id="ENOG502T4P5">
    <property type="taxonomic scope" value="Eukaryota"/>
</dbReference>
<dbReference type="GO" id="GO:0005739">
    <property type="term" value="C:mitochondrion"/>
    <property type="evidence" value="ECO:0007669"/>
    <property type="project" value="UniProtKB-SubCell"/>
</dbReference>
<dbReference type="Pfam" id="PF17053">
    <property type="entry name" value="GEP5"/>
    <property type="match status" value="1"/>
</dbReference>
<keyword evidence="4 6" id="KW-0496">Mitochondrion</keyword>
<evidence type="ECO:0000313" key="7">
    <source>
        <dbReference type="EMBL" id="CAR65472.1"/>
    </source>
</evidence>
<accession>B5RT13</accession>
<comment type="similarity">
    <text evidence="2 6">Belongs to the GEP5 family.</text>
</comment>
<dbReference type="InterPro" id="IPR031455">
    <property type="entry name" value="Gep5"/>
</dbReference>
<organism evidence="7 8">
    <name type="scientific">Debaryomyces hansenii (strain ATCC 36239 / CBS 767 / BCRC 21394 / JCM 1990 / NBRC 0083 / IGC 2968)</name>
    <name type="common">Yeast</name>
    <name type="synonym">Torulaspora hansenii</name>
    <dbReference type="NCBI Taxonomy" id="284592"/>
    <lineage>
        <taxon>Eukaryota</taxon>
        <taxon>Fungi</taxon>
        <taxon>Dikarya</taxon>
        <taxon>Ascomycota</taxon>
        <taxon>Saccharomycotina</taxon>
        <taxon>Pichiomycetes</taxon>
        <taxon>Debaryomycetaceae</taxon>
        <taxon>Debaryomyces</taxon>
    </lineage>
</organism>
<dbReference type="Proteomes" id="UP000000599">
    <property type="component" value="Chromosome B"/>
</dbReference>
<dbReference type="KEGG" id="dha:DEHA2B08338g"/>
<dbReference type="OrthoDB" id="4018833at2759"/>
<evidence type="ECO:0000256" key="4">
    <source>
        <dbReference type="ARBA" id="ARBA00023128"/>
    </source>
</evidence>
<evidence type="ECO:0000313" key="8">
    <source>
        <dbReference type="Proteomes" id="UP000000599"/>
    </source>
</evidence>